<dbReference type="AlphaFoldDB" id="A0AAW8D506"/>
<evidence type="ECO:0000313" key="2">
    <source>
        <dbReference type="Proteomes" id="UP001242045"/>
    </source>
</evidence>
<accession>A0AAW8D506</accession>
<proteinExistence type="predicted"/>
<reference evidence="1" key="1">
    <citation type="submission" date="2023-07" db="EMBL/GenBank/DDBJ databases">
        <title>Sorghum-associated microbial communities from plants grown in Nebraska, USA.</title>
        <authorList>
            <person name="Schachtman D."/>
        </authorList>
    </citation>
    <scope>NUCLEOTIDE SEQUENCE</scope>
    <source>
        <strain evidence="1">DS3754</strain>
    </source>
</reference>
<comment type="caution">
    <text evidence="1">The sequence shown here is derived from an EMBL/GenBank/DDBJ whole genome shotgun (WGS) entry which is preliminary data.</text>
</comment>
<evidence type="ECO:0000313" key="1">
    <source>
        <dbReference type="EMBL" id="MDP9896310.1"/>
    </source>
</evidence>
<dbReference type="RefSeq" id="WP_306882300.1">
    <property type="nucleotide sequence ID" value="NZ_JAUSRD010000017.1"/>
</dbReference>
<evidence type="ECO:0008006" key="3">
    <source>
        <dbReference type="Google" id="ProtNLM"/>
    </source>
</evidence>
<dbReference type="Proteomes" id="UP001242045">
    <property type="component" value="Unassembled WGS sequence"/>
</dbReference>
<dbReference type="EMBL" id="JAUSRD010000017">
    <property type="protein sequence ID" value="MDP9896310.1"/>
    <property type="molecule type" value="Genomic_DNA"/>
</dbReference>
<name>A0AAW8D506_9BURK</name>
<sequence length="133" mass="14562">MNVVDRIKRSVSNRGADVFLRAEFEGFGSQAQVGRALAELQRRGALVKLGVGVYAKAKPSVLSGKPIPVKPLEVLAPEVLKKFGLKVGESRLAREYNSGRSTQIPAGVVLNIGKRRFQRKLGFNGKLVEYERA</sequence>
<protein>
    <recommendedName>
        <fullName evidence="3">S-adenosylhomocysteine hydrolase</fullName>
    </recommendedName>
</protein>
<gene>
    <name evidence="1" type="ORF">J2W31_005445</name>
</gene>
<organism evidence="1 2">
    <name type="scientific">Variovorax boronicumulans</name>
    <dbReference type="NCBI Taxonomy" id="436515"/>
    <lineage>
        <taxon>Bacteria</taxon>
        <taxon>Pseudomonadati</taxon>
        <taxon>Pseudomonadota</taxon>
        <taxon>Betaproteobacteria</taxon>
        <taxon>Burkholderiales</taxon>
        <taxon>Comamonadaceae</taxon>
        <taxon>Variovorax</taxon>
    </lineage>
</organism>